<accession>A0A553HWD7</accession>
<dbReference type="AlphaFoldDB" id="A0A553HWD7"/>
<proteinExistence type="predicted"/>
<dbReference type="EMBL" id="VFLP01000038">
    <property type="protein sequence ID" value="TRX92271.1"/>
    <property type="molecule type" value="Genomic_DNA"/>
</dbReference>
<evidence type="ECO:0000313" key="1">
    <source>
        <dbReference type="EMBL" id="TRX92271.1"/>
    </source>
</evidence>
<evidence type="ECO:0000313" key="2">
    <source>
        <dbReference type="Proteomes" id="UP000319160"/>
    </source>
</evidence>
<protein>
    <recommendedName>
        <fullName evidence="3">Cupin 2 conserved barrel domain-containing protein</fullName>
    </recommendedName>
</protein>
<gene>
    <name evidence="1" type="ORF">FHL15_006886</name>
</gene>
<reference evidence="2" key="1">
    <citation type="submission" date="2019-06" db="EMBL/GenBank/DDBJ databases">
        <title>Draft genome sequence of the griseofulvin-producing fungus Xylaria cubensis strain G536.</title>
        <authorList>
            <person name="Mead M.E."/>
            <person name="Raja H.A."/>
            <person name="Steenwyk J.L."/>
            <person name="Knowles S.L."/>
            <person name="Oberlies N.H."/>
            <person name="Rokas A."/>
        </authorList>
    </citation>
    <scope>NUCLEOTIDE SEQUENCE [LARGE SCALE GENOMIC DNA]</scope>
    <source>
        <strain evidence="2">G536</strain>
    </source>
</reference>
<sequence length="159" mass="18048">MVDESEPEDSVKRYAMDTISTGEEIIKLKPYAFFQEHAEYLSVIEGRIEFTLNGEKIVLNAGDPDLFVPRRVVHSFKSFKGEESILRERPDPAGIYKALFFNDLFSTGDFGGFWHVVRASYDGDAYLALPLPFRFLDEVFLAIFGPIARLFAPSKPESL</sequence>
<dbReference type="InterPro" id="IPR014710">
    <property type="entry name" value="RmlC-like_jellyroll"/>
</dbReference>
<dbReference type="SUPFAM" id="SSF51182">
    <property type="entry name" value="RmlC-like cupins"/>
    <property type="match status" value="1"/>
</dbReference>
<dbReference type="Proteomes" id="UP000319160">
    <property type="component" value="Unassembled WGS sequence"/>
</dbReference>
<dbReference type="Gene3D" id="2.60.120.10">
    <property type="entry name" value="Jelly Rolls"/>
    <property type="match status" value="1"/>
</dbReference>
<dbReference type="OrthoDB" id="504210at2759"/>
<evidence type="ECO:0008006" key="3">
    <source>
        <dbReference type="Google" id="ProtNLM"/>
    </source>
</evidence>
<organism evidence="1 2">
    <name type="scientific">Xylaria flabelliformis</name>
    <dbReference type="NCBI Taxonomy" id="2512241"/>
    <lineage>
        <taxon>Eukaryota</taxon>
        <taxon>Fungi</taxon>
        <taxon>Dikarya</taxon>
        <taxon>Ascomycota</taxon>
        <taxon>Pezizomycotina</taxon>
        <taxon>Sordariomycetes</taxon>
        <taxon>Xylariomycetidae</taxon>
        <taxon>Xylariales</taxon>
        <taxon>Xylariaceae</taxon>
        <taxon>Xylaria</taxon>
    </lineage>
</organism>
<comment type="caution">
    <text evidence="1">The sequence shown here is derived from an EMBL/GenBank/DDBJ whole genome shotgun (WGS) entry which is preliminary data.</text>
</comment>
<name>A0A553HWD7_9PEZI</name>
<dbReference type="InterPro" id="IPR011051">
    <property type="entry name" value="RmlC_Cupin_sf"/>
</dbReference>
<keyword evidence="2" id="KW-1185">Reference proteome</keyword>